<keyword evidence="4" id="KW-1185">Reference proteome</keyword>
<evidence type="ECO:0000259" key="2">
    <source>
        <dbReference type="PROSITE" id="PS50003"/>
    </source>
</evidence>
<dbReference type="Proteomes" id="UP001307889">
    <property type="component" value="Chromosome 2"/>
</dbReference>
<feature type="domain" description="PH" evidence="2">
    <location>
        <begin position="1"/>
        <end position="58"/>
    </location>
</feature>
<organism evidence="3 4">
    <name type="scientific">Nesidiocoris tenuis</name>
    <dbReference type="NCBI Taxonomy" id="355587"/>
    <lineage>
        <taxon>Eukaryota</taxon>
        <taxon>Metazoa</taxon>
        <taxon>Ecdysozoa</taxon>
        <taxon>Arthropoda</taxon>
        <taxon>Hexapoda</taxon>
        <taxon>Insecta</taxon>
        <taxon>Pterygota</taxon>
        <taxon>Neoptera</taxon>
        <taxon>Paraneoptera</taxon>
        <taxon>Hemiptera</taxon>
        <taxon>Heteroptera</taxon>
        <taxon>Panheteroptera</taxon>
        <taxon>Cimicomorpha</taxon>
        <taxon>Miridae</taxon>
        <taxon>Dicyphina</taxon>
        <taxon>Nesidiocoris</taxon>
    </lineage>
</organism>
<dbReference type="InterPro" id="IPR011993">
    <property type="entry name" value="PH-like_dom_sf"/>
</dbReference>
<dbReference type="PROSITE" id="PS50003">
    <property type="entry name" value="PH_DOMAIN"/>
    <property type="match status" value="1"/>
</dbReference>
<evidence type="ECO:0000313" key="4">
    <source>
        <dbReference type="Proteomes" id="UP001307889"/>
    </source>
</evidence>
<gene>
    <name evidence="3" type="ORF">NTJ_04161</name>
</gene>
<dbReference type="Gene3D" id="2.30.29.30">
    <property type="entry name" value="Pleckstrin-homology domain (PH domain)/Phosphotyrosine-binding domain (PTB)"/>
    <property type="match status" value="1"/>
</dbReference>
<name>A0ABN7AJB2_9HEMI</name>
<proteinExistence type="predicted"/>
<dbReference type="EMBL" id="AP028910">
    <property type="protein sequence ID" value="BES91352.1"/>
    <property type="molecule type" value="Genomic_DNA"/>
</dbReference>
<protein>
    <recommendedName>
        <fullName evidence="2">PH domain-containing protein</fullName>
    </recommendedName>
</protein>
<feature type="region of interest" description="Disordered" evidence="1">
    <location>
        <begin position="273"/>
        <end position="305"/>
    </location>
</feature>
<evidence type="ECO:0000313" key="3">
    <source>
        <dbReference type="EMBL" id="BES91352.1"/>
    </source>
</evidence>
<reference evidence="3 4" key="1">
    <citation type="submission" date="2023-09" db="EMBL/GenBank/DDBJ databases">
        <title>Nesidiocoris tenuis whole genome shotgun sequence.</title>
        <authorList>
            <person name="Shibata T."/>
            <person name="Shimoda M."/>
            <person name="Kobayashi T."/>
            <person name="Uehara T."/>
        </authorList>
    </citation>
    <scope>NUCLEOTIDE SEQUENCE [LARGE SCALE GENOMIC DNA]</scope>
    <source>
        <strain evidence="3 4">Japan</strain>
    </source>
</reference>
<evidence type="ECO:0000256" key="1">
    <source>
        <dbReference type="SAM" id="MobiDB-lite"/>
    </source>
</evidence>
<dbReference type="SUPFAM" id="SSF50729">
    <property type="entry name" value="PH domain-like"/>
    <property type="match status" value="1"/>
</dbReference>
<accession>A0ABN7AJB2</accession>
<feature type="compositionally biased region" description="Basic and acidic residues" evidence="1">
    <location>
        <begin position="286"/>
        <end position="305"/>
    </location>
</feature>
<sequence>MIRGVRRGCVRLKGAVIGIDDEDDSTFTITVDSKTFHFQARDGDEREKWIRCLEDTILRHAYGYKSPSSLRLDMMKASPTMHDFDKKLSEADAYLQLLIDQSKVVENKMELLTDPDDKNRCNIISTHANNMLEQMKHTIVLLQIAKNTAHPVNGTYQPLSGDSEPPKTHEGPSVAPFMPYTIGVDAGVEIGGPHPSLSLPTVVPETSYSSSEEEDFYDANDDDTSVALNFGPEDTRLGRRSRSPSDVLRSAVKSPCRIPSLFSMRAALRIASDGRPPTAAKSDLCLNRRDALPEGGCRRGSDRQE</sequence>
<dbReference type="InterPro" id="IPR001849">
    <property type="entry name" value="PH_domain"/>
</dbReference>